<dbReference type="GO" id="GO:0005637">
    <property type="term" value="C:nuclear inner membrane"/>
    <property type="evidence" value="ECO:0007669"/>
    <property type="project" value="UniProtKB-SubCell"/>
</dbReference>
<comment type="subcellular location">
    <subcellularLocation>
        <location evidence="1">Nucleus inner membrane</location>
        <topology evidence="1">Multi-pass membrane protein</topology>
    </subcellularLocation>
</comment>
<dbReference type="SUPFAM" id="SSF54928">
    <property type="entry name" value="RNA-binding domain, RBD"/>
    <property type="match status" value="1"/>
</dbReference>
<dbReference type="Pfam" id="PF09402">
    <property type="entry name" value="MSC"/>
    <property type="match status" value="1"/>
</dbReference>
<dbReference type="Pfam" id="PF03020">
    <property type="entry name" value="LEM"/>
    <property type="match status" value="1"/>
</dbReference>
<dbReference type="PROSITE" id="PS50954">
    <property type="entry name" value="LEM"/>
    <property type="match status" value="1"/>
</dbReference>
<evidence type="ECO:0000256" key="5">
    <source>
        <dbReference type="ARBA" id="ARBA00023136"/>
    </source>
</evidence>
<dbReference type="InterPro" id="IPR035979">
    <property type="entry name" value="RBD_domain_sf"/>
</dbReference>
<organism evidence="10 11">
    <name type="scientific">Strigamia maritima</name>
    <name type="common">European centipede</name>
    <name type="synonym">Geophilus maritimus</name>
    <dbReference type="NCBI Taxonomy" id="126957"/>
    <lineage>
        <taxon>Eukaryota</taxon>
        <taxon>Metazoa</taxon>
        <taxon>Ecdysozoa</taxon>
        <taxon>Arthropoda</taxon>
        <taxon>Myriapoda</taxon>
        <taxon>Chilopoda</taxon>
        <taxon>Pleurostigmophora</taxon>
        <taxon>Geophilomorpha</taxon>
        <taxon>Linotaeniidae</taxon>
        <taxon>Strigamia</taxon>
    </lineage>
</organism>
<dbReference type="EMBL" id="JH431520">
    <property type="status" value="NOT_ANNOTATED_CDS"/>
    <property type="molecule type" value="Genomic_DNA"/>
</dbReference>
<keyword evidence="2" id="KW-0597">Phosphoprotein</keyword>
<dbReference type="PANTHER" id="PTHR13428:SF12">
    <property type="entry name" value="INNER NUCLEAR MEMBRANE PROTEIN MAN1"/>
    <property type="match status" value="1"/>
</dbReference>
<dbReference type="GO" id="GO:0030514">
    <property type="term" value="P:negative regulation of BMP signaling pathway"/>
    <property type="evidence" value="ECO:0007669"/>
    <property type="project" value="TreeGrafter"/>
</dbReference>
<dbReference type="FunFam" id="1.10.720.40:FF:000001">
    <property type="entry name" value="LEM domain containing 2, isoform CRA_a"/>
    <property type="match status" value="1"/>
</dbReference>
<dbReference type="SUPFAM" id="SSF63451">
    <property type="entry name" value="LEM domain"/>
    <property type="match status" value="1"/>
</dbReference>
<dbReference type="FunFam" id="3.30.70.330:FF:000176">
    <property type="entry name" value="Inner nuclear membrane protein Man1"/>
    <property type="match status" value="1"/>
</dbReference>
<accession>T1IU69</accession>
<evidence type="ECO:0000256" key="4">
    <source>
        <dbReference type="ARBA" id="ARBA00022989"/>
    </source>
</evidence>
<dbReference type="GO" id="GO:0006998">
    <property type="term" value="P:nuclear envelope organization"/>
    <property type="evidence" value="ECO:0007669"/>
    <property type="project" value="TreeGrafter"/>
</dbReference>
<feature type="transmembrane region" description="Helical" evidence="8">
    <location>
        <begin position="194"/>
        <end position="215"/>
    </location>
</feature>
<evidence type="ECO:0000313" key="10">
    <source>
        <dbReference type="EnsemblMetazoa" id="SMAR004689-PA"/>
    </source>
</evidence>
<dbReference type="AlphaFoldDB" id="T1IU69"/>
<dbReference type="OMA" id="STSWFCQ"/>
<feature type="compositionally biased region" description="Polar residues" evidence="7">
    <location>
        <begin position="47"/>
        <end position="58"/>
    </location>
</feature>
<feature type="region of interest" description="Disordered" evidence="7">
    <location>
        <begin position="65"/>
        <end position="104"/>
    </location>
</feature>
<dbReference type="InterPro" id="IPR011015">
    <property type="entry name" value="LEM/LEM-like_dom_sf"/>
</dbReference>
<dbReference type="CDD" id="cd12286">
    <property type="entry name" value="RRM_Man1"/>
    <property type="match status" value="1"/>
</dbReference>
<dbReference type="InterPro" id="IPR003887">
    <property type="entry name" value="LEM_dom"/>
</dbReference>
<sequence length="609" mass="70002">MASSDNERLRRQLADLGYKAGPITDTTRLLYMKKLKELQETKKKNSRNSMQPKPLNSRSLLTFSSDESDLDSLDPKSTATVTARKLRRRNRLSLPAPDSRTARNKTPVNALRNLNVNIISNSNRSHHFLDNSDDSDYPENVKHSYSTRNRKLNNSPVLKCDSMYKNRENIDPPIKNVSIIHPQPEMGFSRSSHLISMVLLSIVILFFIAIGLLYVNMRSKDENRLASSSREPGESNRIVESDKLAMLNRLRNKLRQTAGNYDCAGNTEKLKRQMLLAEVEEYFTNDLPDSMNIDVKLVVSECLTIFAQHAQYGIKLYNSSDDFRTVYALESVSGDKSFACRLRQAFSLVFYKLLLLVSVLALVSISGFSVYWQWRKRKQFHNEMLALIESIINLLQTHEMANTDAKTCLPLPHVRDMLIPLSERKEKRFLWDAAVKFIHDNDSRVRVEVQNIDGEDYQVWRWVQPAVAIKPEVVKKTWQGQAFEQLDGGTNSPPVSLTSCLKVRNMFDPDVEYGDDWHLSIQDAILDKCQRINGIVHIKVDTSSREGCVYVKCVDSQSAGHVFRELHGWWYDGNLITVRYLRLERYHERFPKAVHAKVPLKSLNNYNSL</sequence>
<dbReference type="SMART" id="SM00540">
    <property type="entry name" value="LEM"/>
    <property type="match status" value="1"/>
</dbReference>
<keyword evidence="5 8" id="KW-0472">Membrane</keyword>
<dbReference type="Gene3D" id="3.30.70.330">
    <property type="match status" value="1"/>
</dbReference>
<keyword evidence="11" id="KW-1185">Reference proteome</keyword>
<dbReference type="InterPro" id="IPR012677">
    <property type="entry name" value="Nucleotide-bd_a/b_plait_sf"/>
</dbReference>
<dbReference type="PANTHER" id="PTHR13428">
    <property type="entry name" value="INNER NUCLEAR MEMBRANE PROTEIN MAN1 LEM DOMAIN CONTAINING PROTEIN"/>
    <property type="match status" value="1"/>
</dbReference>
<keyword evidence="3 8" id="KW-0812">Transmembrane</keyword>
<protein>
    <recommendedName>
        <fullName evidence="9">LEM domain-containing protein</fullName>
    </recommendedName>
</protein>
<feature type="domain" description="LEM" evidence="9">
    <location>
        <begin position="1"/>
        <end position="42"/>
    </location>
</feature>
<dbReference type="Gene3D" id="1.10.720.40">
    <property type="match status" value="1"/>
</dbReference>
<dbReference type="Gene3D" id="1.10.10.1180">
    <property type="entry name" value="MAN1, winged-helix domain"/>
    <property type="match status" value="1"/>
</dbReference>
<dbReference type="EnsemblMetazoa" id="SMAR004689-RA">
    <property type="protein sequence ID" value="SMAR004689-PA"/>
    <property type="gene ID" value="SMAR004689"/>
</dbReference>
<evidence type="ECO:0000256" key="6">
    <source>
        <dbReference type="ARBA" id="ARBA00023242"/>
    </source>
</evidence>
<evidence type="ECO:0000256" key="8">
    <source>
        <dbReference type="SAM" id="Phobius"/>
    </source>
</evidence>
<dbReference type="PhylomeDB" id="T1IU69"/>
<proteinExistence type="predicted"/>
<dbReference type="InterPro" id="IPR034394">
    <property type="entry name" value="Man1_RRM"/>
</dbReference>
<dbReference type="InterPro" id="IPR018996">
    <property type="entry name" value="Man1/Src1-like_C"/>
</dbReference>
<evidence type="ECO:0000259" key="9">
    <source>
        <dbReference type="PROSITE" id="PS50954"/>
    </source>
</evidence>
<evidence type="ECO:0000256" key="7">
    <source>
        <dbReference type="SAM" id="MobiDB-lite"/>
    </source>
</evidence>
<evidence type="ECO:0000313" key="11">
    <source>
        <dbReference type="Proteomes" id="UP000014500"/>
    </source>
</evidence>
<dbReference type="GO" id="GO:0031490">
    <property type="term" value="F:chromatin DNA binding"/>
    <property type="evidence" value="ECO:0007669"/>
    <property type="project" value="TreeGrafter"/>
</dbReference>
<dbReference type="InterPro" id="IPR041885">
    <property type="entry name" value="MAN1_winged_helix_dom"/>
</dbReference>
<keyword evidence="4 8" id="KW-1133">Transmembrane helix</keyword>
<evidence type="ECO:0000256" key="3">
    <source>
        <dbReference type="ARBA" id="ARBA00022692"/>
    </source>
</evidence>
<evidence type="ECO:0000256" key="2">
    <source>
        <dbReference type="ARBA" id="ARBA00022553"/>
    </source>
</evidence>
<feature type="region of interest" description="Disordered" evidence="7">
    <location>
        <begin position="40"/>
        <end position="59"/>
    </location>
</feature>
<dbReference type="HOGENOM" id="CLU_019716_0_0_1"/>
<reference evidence="11" key="1">
    <citation type="submission" date="2011-05" db="EMBL/GenBank/DDBJ databases">
        <authorList>
            <person name="Richards S.R."/>
            <person name="Qu J."/>
            <person name="Jiang H."/>
            <person name="Jhangiani S.N."/>
            <person name="Agravi P."/>
            <person name="Goodspeed R."/>
            <person name="Gross S."/>
            <person name="Mandapat C."/>
            <person name="Jackson L."/>
            <person name="Mathew T."/>
            <person name="Pu L."/>
            <person name="Thornton R."/>
            <person name="Saada N."/>
            <person name="Wilczek-Boney K.B."/>
            <person name="Lee S."/>
            <person name="Kovar C."/>
            <person name="Wu Y."/>
            <person name="Scherer S.E."/>
            <person name="Worley K.C."/>
            <person name="Muzny D.M."/>
            <person name="Gibbs R."/>
        </authorList>
    </citation>
    <scope>NUCLEOTIDE SEQUENCE</scope>
    <source>
        <strain evidence="11">Brora</strain>
    </source>
</reference>
<evidence type="ECO:0000256" key="1">
    <source>
        <dbReference type="ARBA" id="ARBA00004473"/>
    </source>
</evidence>
<dbReference type="Proteomes" id="UP000014500">
    <property type="component" value="Unassembled WGS sequence"/>
</dbReference>
<name>T1IU69_STRMM</name>
<reference evidence="10" key="2">
    <citation type="submission" date="2015-02" db="UniProtKB">
        <authorList>
            <consortium name="EnsemblMetazoa"/>
        </authorList>
    </citation>
    <scope>IDENTIFICATION</scope>
</reference>
<feature type="transmembrane region" description="Helical" evidence="8">
    <location>
        <begin position="353"/>
        <end position="374"/>
    </location>
</feature>
<dbReference type="eggNOG" id="KOG0147">
    <property type="taxonomic scope" value="Eukaryota"/>
</dbReference>
<dbReference type="STRING" id="126957.T1IU69"/>
<dbReference type="CDD" id="cd12934">
    <property type="entry name" value="LEM"/>
    <property type="match status" value="1"/>
</dbReference>
<keyword evidence="6" id="KW-0539">Nucleus</keyword>
<dbReference type="InterPro" id="IPR052277">
    <property type="entry name" value="INM_ESCRT-Associated"/>
</dbReference>